<accession>A0ABR1G756</accession>
<feature type="signal peptide" evidence="2">
    <location>
        <begin position="1"/>
        <end position="18"/>
    </location>
</feature>
<reference evidence="3 4" key="1">
    <citation type="submission" date="2024-03" db="EMBL/GenBank/DDBJ databases">
        <title>Aureococcus anophagefferens CCMP1851 and Kratosvirus quantuckense: Draft genome of a second virus-susceptible host strain in the model system.</title>
        <authorList>
            <person name="Chase E."/>
            <person name="Truchon A.R."/>
            <person name="Schepens W."/>
            <person name="Wilhelm S.W."/>
        </authorList>
    </citation>
    <scope>NUCLEOTIDE SEQUENCE [LARGE SCALE GENOMIC DNA]</scope>
    <source>
        <strain evidence="3 4">CCMP1851</strain>
    </source>
</reference>
<feature type="compositionally biased region" description="Acidic residues" evidence="1">
    <location>
        <begin position="40"/>
        <end position="56"/>
    </location>
</feature>
<proteinExistence type="predicted"/>
<name>A0ABR1G756_AURAN</name>
<keyword evidence="2" id="KW-0732">Signal</keyword>
<gene>
    <name evidence="3" type="ORF">SO694_00045240</name>
</gene>
<dbReference type="EMBL" id="JBBJCI010000082">
    <property type="protein sequence ID" value="KAK7249147.1"/>
    <property type="molecule type" value="Genomic_DNA"/>
</dbReference>
<feature type="region of interest" description="Disordered" evidence="1">
    <location>
        <begin position="20"/>
        <end position="56"/>
    </location>
</feature>
<comment type="caution">
    <text evidence="3">The sequence shown here is derived from an EMBL/GenBank/DDBJ whole genome shotgun (WGS) entry which is preliminary data.</text>
</comment>
<keyword evidence="4" id="KW-1185">Reference proteome</keyword>
<evidence type="ECO:0000256" key="2">
    <source>
        <dbReference type="SAM" id="SignalP"/>
    </source>
</evidence>
<feature type="chain" id="PRO_5045438031" evidence="2">
    <location>
        <begin position="19"/>
        <end position="168"/>
    </location>
</feature>
<evidence type="ECO:0000313" key="4">
    <source>
        <dbReference type="Proteomes" id="UP001363151"/>
    </source>
</evidence>
<organism evidence="3 4">
    <name type="scientific">Aureococcus anophagefferens</name>
    <name type="common">Harmful bloom alga</name>
    <dbReference type="NCBI Taxonomy" id="44056"/>
    <lineage>
        <taxon>Eukaryota</taxon>
        <taxon>Sar</taxon>
        <taxon>Stramenopiles</taxon>
        <taxon>Ochrophyta</taxon>
        <taxon>Pelagophyceae</taxon>
        <taxon>Pelagomonadales</taxon>
        <taxon>Pelagomonadaceae</taxon>
        <taxon>Aureococcus</taxon>
    </lineage>
</organism>
<evidence type="ECO:0000313" key="3">
    <source>
        <dbReference type="EMBL" id="KAK7249147.1"/>
    </source>
</evidence>
<protein>
    <submittedName>
        <fullName evidence="3">Uncharacterized protein</fullName>
    </submittedName>
</protein>
<sequence length="168" mass="19002">MRRALLVAAASSTALVRAFAPPMPSPRPHARCAASAPGEPEAEGERDEAEGAAEAEEELLPAARIQSSGLETIDDFRLTRSRLTFRRSQEVQRRRPRHLPYDEAAKWARSMNRWETAEEWREWLESGEKRNAYIPNDPPKYYGNDWRGWDHFLLGADDDPDGDAGPDS</sequence>
<evidence type="ECO:0000256" key="1">
    <source>
        <dbReference type="SAM" id="MobiDB-lite"/>
    </source>
</evidence>
<dbReference type="Proteomes" id="UP001363151">
    <property type="component" value="Unassembled WGS sequence"/>
</dbReference>